<gene>
    <name evidence="3" type="ORF">G0028_14185</name>
</gene>
<protein>
    <recommendedName>
        <fullName evidence="2">Acb2/Tad1 hairpin domain-containing protein</fullName>
    </recommendedName>
</protein>
<proteinExistence type="predicted"/>
<keyword evidence="4" id="KW-1185">Reference proteome</keyword>
<feature type="domain" description="Acb2/Tad1 hairpin" evidence="2">
    <location>
        <begin position="8"/>
        <end position="96"/>
    </location>
</feature>
<sequence>MENQHRKITGYRELSAEEIALMNEIKELGPKIEEVIIKVQNHVKQQRDSCCIIEQFVEVTDQATYDRLDDATPERFAALAKTDFQTGLMYLVRAVAQPTTF</sequence>
<organism evidence="3 4">
    <name type="scientific">Acinetobacter piscicola</name>
    <dbReference type="NCBI Taxonomy" id="2006115"/>
    <lineage>
        <taxon>Bacteria</taxon>
        <taxon>Pseudomonadati</taxon>
        <taxon>Pseudomonadota</taxon>
        <taxon>Gammaproteobacteria</taxon>
        <taxon>Moraxellales</taxon>
        <taxon>Moraxellaceae</taxon>
        <taxon>Acinetobacter</taxon>
    </lineage>
</organism>
<name>A0A4Q4GT25_9GAMM</name>
<dbReference type="RefSeq" id="WP_111860690.1">
    <property type="nucleotide sequence ID" value="NZ_CP048659.1"/>
</dbReference>
<dbReference type="EMBL" id="CP048659">
    <property type="protein sequence ID" value="QOW46948.1"/>
    <property type="molecule type" value="Genomic_DNA"/>
</dbReference>
<dbReference type="Pfam" id="PF24729">
    <property type="entry name" value="Acb2_Tad1_hairpin"/>
    <property type="match status" value="1"/>
</dbReference>
<keyword evidence="1" id="KW-0547">Nucleotide-binding</keyword>
<accession>A0A4Q4GT25</accession>
<dbReference type="GO" id="GO:0000166">
    <property type="term" value="F:nucleotide binding"/>
    <property type="evidence" value="ECO:0007669"/>
    <property type="project" value="UniProtKB-KW"/>
</dbReference>
<evidence type="ECO:0000313" key="4">
    <source>
        <dbReference type="Proteomes" id="UP000593966"/>
    </source>
</evidence>
<reference evidence="3 4" key="1">
    <citation type="submission" date="2020-02" db="EMBL/GenBank/DDBJ databases">
        <title>Tigecycline-resistant Acinetobacter species from pigs and migratory birds.</title>
        <authorList>
            <person name="Chen C."/>
            <person name="Sun J."/>
            <person name="Liao X.-P."/>
            <person name="Liu Y.-H."/>
        </authorList>
    </citation>
    <scope>NUCLEOTIDE SEQUENCE [LARGE SCALE GENOMIC DNA]</scope>
    <source>
        <strain evidence="3 4">YH12207_T</strain>
    </source>
</reference>
<dbReference type="Proteomes" id="UP000593966">
    <property type="component" value="Chromosome"/>
</dbReference>
<dbReference type="AlphaFoldDB" id="A0A4Q4GT25"/>
<evidence type="ECO:0000313" key="3">
    <source>
        <dbReference type="EMBL" id="QOW46948.1"/>
    </source>
</evidence>
<dbReference type="OrthoDB" id="7360772at2"/>
<evidence type="ECO:0000256" key="1">
    <source>
        <dbReference type="ARBA" id="ARBA00022741"/>
    </source>
</evidence>
<evidence type="ECO:0000259" key="2">
    <source>
        <dbReference type="Pfam" id="PF24729"/>
    </source>
</evidence>
<dbReference type="InterPro" id="IPR056098">
    <property type="entry name" value="Acb2/Tad1_hairpin"/>
</dbReference>